<dbReference type="PANTHER" id="PTHR31096:SF22">
    <property type="entry name" value="ACT DOMAIN-CONTAINING PROTEIN ACR4"/>
    <property type="match status" value="1"/>
</dbReference>
<dbReference type="PANTHER" id="PTHR31096">
    <property type="entry name" value="ACT DOMAIN-CONTAINING PROTEIN ACR4-RELATED"/>
    <property type="match status" value="1"/>
</dbReference>
<dbReference type="AlphaFoldDB" id="A0ABD3GGR2"/>
<proteinExistence type="predicted"/>
<dbReference type="PROSITE" id="PS51671">
    <property type="entry name" value="ACT"/>
    <property type="match status" value="3"/>
</dbReference>
<evidence type="ECO:0000259" key="2">
    <source>
        <dbReference type="PROSITE" id="PS51671"/>
    </source>
</evidence>
<dbReference type="InterPro" id="IPR040217">
    <property type="entry name" value="ACR1-12"/>
</dbReference>
<reference evidence="3 4" key="1">
    <citation type="submission" date="2024-09" db="EMBL/GenBank/DDBJ databases">
        <title>Chromosome-scale assembly of Riccia sorocarpa.</title>
        <authorList>
            <person name="Paukszto L."/>
        </authorList>
    </citation>
    <scope>NUCLEOTIDE SEQUENCE [LARGE SCALE GENOMIC DNA]</scope>
    <source>
        <strain evidence="3">LP-2024</strain>
        <tissue evidence="3">Aerial parts of the thallus</tissue>
    </source>
</reference>
<dbReference type="EMBL" id="JBJQOH010000008">
    <property type="protein sequence ID" value="KAL3677377.1"/>
    <property type="molecule type" value="Genomic_DNA"/>
</dbReference>
<name>A0ABD3GGR2_9MARC</name>
<dbReference type="SUPFAM" id="SSF55021">
    <property type="entry name" value="ACT-like"/>
    <property type="match status" value="3"/>
</dbReference>
<protein>
    <recommendedName>
        <fullName evidence="2">ACT domain-containing protein</fullName>
    </recommendedName>
</protein>
<evidence type="ECO:0000313" key="3">
    <source>
        <dbReference type="EMBL" id="KAL3677377.1"/>
    </source>
</evidence>
<evidence type="ECO:0000313" key="4">
    <source>
        <dbReference type="Proteomes" id="UP001633002"/>
    </source>
</evidence>
<sequence>MDENWPYFDPEYDNLSTRINPPRVVIDNNTCENATLIKVDSANTHGVLLEVVQVLTELDLSITKAYISSDGGWFMDVFHVTDQNKRKLTDEKMIDTIKQVSELVLLLLLAKSWIQTGNELCDGLLTGFLLLNAMKELGAHHEVTRSDLRSCLGKSTRRSVGVEQVAEHTAIELTGTDRPGLLSEVSAVLASLKCNVKHAEVWTHNMRVACVVYVTDEAGGPVQDPDLQSRIRELLCNVMKGTDDRRGGKTEFARGNTNTERRLHQMMFADRDFESPEPVKRESIEGKPTITIQNCSEKGYSIVNVECTDRPKLLFDTVCTLTDMQYVVFHATINSEGSIAHQEYYIRHKDGRFLDSEAEKQRVIKCLEAAIERRVSDGLRLELCTSDKVGLLSEVTRILRENGLSVTRADVETRNDKAVNVFYVTDAHGNPVDRRVVDTMRREMEIGQKTLLQVTEVPRLVRSPPNEPTKGSKFSLGSLLKSQSERFLYSLGSLGWARSL</sequence>
<gene>
    <name evidence="3" type="ORF">R1sor_027325</name>
</gene>
<accession>A0ABD3GGR2</accession>
<dbReference type="CDD" id="cd04895">
    <property type="entry name" value="ACT_ACR_1"/>
    <property type="match status" value="1"/>
</dbReference>
<feature type="domain" description="ACT" evidence="2">
    <location>
        <begin position="36"/>
        <end position="112"/>
    </location>
</feature>
<dbReference type="Proteomes" id="UP001633002">
    <property type="component" value="Unassembled WGS sequence"/>
</dbReference>
<keyword evidence="1" id="KW-0677">Repeat</keyword>
<dbReference type="CDD" id="cd04897">
    <property type="entry name" value="ACT_ACR_3"/>
    <property type="match status" value="1"/>
</dbReference>
<dbReference type="Gene3D" id="3.30.70.260">
    <property type="match status" value="1"/>
</dbReference>
<dbReference type="Pfam" id="PF01842">
    <property type="entry name" value="ACT"/>
    <property type="match status" value="3"/>
</dbReference>
<dbReference type="InterPro" id="IPR045865">
    <property type="entry name" value="ACT-like_dom_sf"/>
</dbReference>
<evidence type="ECO:0000256" key="1">
    <source>
        <dbReference type="ARBA" id="ARBA00022737"/>
    </source>
</evidence>
<keyword evidence="4" id="KW-1185">Reference proteome</keyword>
<dbReference type="InterPro" id="IPR002912">
    <property type="entry name" value="ACT_dom"/>
</dbReference>
<feature type="domain" description="ACT" evidence="2">
    <location>
        <begin position="380"/>
        <end position="462"/>
    </location>
</feature>
<feature type="domain" description="ACT" evidence="2">
    <location>
        <begin position="170"/>
        <end position="246"/>
    </location>
</feature>
<comment type="caution">
    <text evidence="3">The sequence shown here is derived from an EMBL/GenBank/DDBJ whole genome shotgun (WGS) entry which is preliminary data.</text>
</comment>
<organism evidence="3 4">
    <name type="scientific">Riccia sorocarpa</name>
    <dbReference type="NCBI Taxonomy" id="122646"/>
    <lineage>
        <taxon>Eukaryota</taxon>
        <taxon>Viridiplantae</taxon>
        <taxon>Streptophyta</taxon>
        <taxon>Embryophyta</taxon>
        <taxon>Marchantiophyta</taxon>
        <taxon>Marchantiopsida</taxon>
        <taxon>Marchantiidae</taxon>
        <taxon>Marchantiales</taxon>
        <taxon>Ricciaceae</taxon>
        <taxon>Riccia</taxon>
    </lineage>
</organism>